<evidence type="ECO:0008006" key="4">
    <source>
        <dbReference type="Google" id="ProtNLM"/>
    </source>
</evidence>
<evidence type="ECO:0000313" key="3">
    <source>
        <dbReference type="Proteomes" id="UP001497522"/>
    </source>
</evidence>
<feature type="compositionally biased region" description="Polar residues" evidence="1">
    <location>
        <begin position="14"/>
        <end position="23"/>
    </location>
</feature>
<evidence type="ECO:0000313" key="2">
    <source>
        <dbReference type="EMBL" id="CAK9872794.1"/>
    </source>
</evidence>
<sequence>MFLVGFSALVNSKCAQGNDSETNGNHEEGSDECAAAMAHSAAEGVTGEQSRAESRAEARTGRARPAIRGSGRGTDRRKRPAGGRAARTSSLCFSGNFVI</sequence>
<protein>
    <recommendedName>
        <fullName evidence="4">Secreted protein</fullName>
    </recommendedName>
</protein>
<name>A0ABP1BCR0_9BRYO</name>
<reference evidence="2" key="1">
    <citation type="submission" date="2024-03" db="EMBL/GenBank/DDBJ databases">
        <authorList>
            <consortium name="ELIXIR-Norway"/>
            <consortium name="Elixir Norway"/>
        </authorList>
    </citation>
    <scope>NUCLEOTIDE SEQUENCE</scope>
</reference>
<dbReference type="Proteomes" id="UP001497522">
    <property type="component" value="Chromosome 3"/>
</dbReference>
<keyword evidence="3" id="KW-1185">Reference proteome</keyword>
<feature type="region of interest" description="Disordered" evidence="1">
    <location>
        <begin position="14"/>
        <end position="87"/>
    </location>
</feature>
<proteinExistence type="predicted"/>
<organism evidence="2 3">
    <name type="scientific">Sphagnum jensenii</name>
    <dbReference type="NCBI Taxonomy" id="128206"/>
    <lineage>
        <taxon>Eukaryota</taxon>
        <taxon>Viridiplantae</taxon>
        <taxon>Streptophyta</taxon>
        <taxon>Embryophyta</taxon>
        <taxon>Bryophyta</taxon>
        <taxon>Sphagnophytina</taxon>
        <taxon>Sphagnopsida</taxon>
        <taxon>Sphagnales</taxon>
        <taxon>Sphagnaceae</taxon>
        <taxon>Sphagnum</taxon>
    </lineage>
</organism>
<accession>A0ABP1BCR0</accession>
<evidence type="ECO:0000256" key="1">
    <source>
        <dbReference type="SAM" id="MobiDB-lite"/>
    </source>
</evidence>
<dbReference type="EMBL" id="OZ023704">
    <property type="protein sequence ID" value="CAK9872794.1"/>
    <property type="molecule type" value="Genomic_DNA"/>
</dbReference>
<feature type="compositionally biased region" description="Basic and acidic residues" evidence="1">
    <location>
        <begin position="50"/>
        <end position="60"/>
    </location>
</feature>
<gene>
    <name evidence="2" type="ORF">CSSPJE1EN2_LOCUS15364</name>
</gene>